<dbReference type="SUPFAM" id="SSF49899">
    <property type="entry name" value="Concanavalin A-like lectins/glucanases"/>
    <property type="match status" value="1"/>
</dbReference>
<keyword evidence="5" id="KW-0732">Signal</keyword>
<dbReference type="Proteomes" id="UP000214646">
    <property type="component" value="Unassembled WGS sequence"/>
</dbReference>
<dbReference type="InterPro" id="IPR001362">
    <property type="entry name" value="Glyco_hydro_32"/>
</dbReference>
<proteinExistence type="inferred from homology"/>
<evidence type="ECO:0000256" key="3">
    <source>
        <dbReference type="ARBA" id="ARBA00023295"/>
    </source>
</evidence>
<dbReference type="GO" id="GO:0005737">
    <property type="term" value="C:cytoplasm"/>
    <property type="evidence" value="ECO:0007669"/>
    <property type="project" value="TreeGrafter"/>
</dbReference>
<dbReference type="OrthoDB" id="9759709at2"/>
<evidence type="ECO:0000256" key="5">
    <source>
        <dbReference type="SAM" id="SignalP"/>
    </source>
</evidence>
<evidence type="ECO:0000313" key="9">
    <source>
        <dbReference type="Proteomes" id="UP000214646"/>
    </source>
</evidence>
<keyword evidence="9" id="KW-1185">Reference proteome</keyword>
<organism evidence="8 9">
    <name type="scientific">Fimbriiglobus ruber</name>
    <dbReference type="NCBI Taxonomy" id="1908690"/>
    <lineage>
        <taxon>Bacteria</taxon>
        <taxon>Pseudomonadati</taxon>
        <taxon>Planctomycetota</taxon>
        <taxon>Planctomycetia</taxon>
        <taxon>Gemmatales</taxon>
        <taxon>Gemmataceae</taxon>
        <taxon>Fimbriiglobus</taxon>
    </lineage>
</organism>
<dbReference type="AlphaFoldDB" id="A0A225E627"/>
<dbReference type="PANTHER" id="PTHR42800">
    <property type="entry name" value="EXOINULINASE INUD (AFU_ORTHOLOGUE AFUA_5G00480)"/>
    <property type="match status" value="1"/>
</dbReference>
<feature type="chain" id="PRO_5012330140" evidence="5">
    <location>
        <begin position="20"/>
        <end position="703"/>
    </location>
</feature>
<evidence type="ECO:0000313" key="8">
    <source>
        <dbReference type="EMBL" id="OWK43877.1"/>
    </source>
</evidence>
<keyword evidence="2 4" id="KW-0378">Hydrolase</keyword>
<reference evidence="9" key="1">
    <citation type="submission" date="2017-06" db="EMBL/GenBank/DDBJ databases">
        <title>Genome analysis of Fimbriiglobus ruber SP5, the first member of the order Planctomycetales with confirmed chitinolytic capability.</title>
        <authorList>
            <person name="Ravin N.V."/>
            <person name="Rakitin A.L."/>
            <person name="Ivanova A.A."/>
            <person name="Beletsky A.V."/>
            <person name="Kulichevskaya I.S."/>
            <person name="Mardanov A.V."/>
            <person name="Dedysh S.N."/>
        </authorList>
    </citation>
    <scope>NUCLEOTIDE SEQUENCE [LARGE SCALE GENOMIC DNA]</scope>
    <source>
        <strain evidence="9">SP5</strain>
    </source>
</reference>
<comment type="caution">
    <text evidence="8">The sequence shown here is derived from an EMBL/GenBank/DDBJ whole genome shotgun (WGS) entry which is preliminary data.</text>
</comment>
<dbReference type="Gene3D" id="2.115.10.20">
    <property type="entry name" value="Glycosyl hydrolase domain, family 43"/>
    <property type="match status" value="1"/>
</dbReference>
<dbReference type="InterPro" id="IPR013320">
    <property type="entry name" value="ConA-like_dom_sf"/>
</dbReference>
<sequence>MRRLSALLFGLFLAPALTAADRPDVMIADFEGADYGDWKTTGDAFGTGPARGTLPQQMPVSGFLGKGLVNSYLGGDKSTGTLTSSSFKIERPFINFLIGGGKDQEKLQINLRVDGKVVRTATGPNDRPGGTEALDWHSWDVKDLIGQSASIEIVDRATGGWGHINIDHIIQSDRKRATADVSREFVIEKRYLNLPVKTDAPKRRVKFLVDDETVREFDIEFADGEPEFFAFADVSAFRGKKLRVEAKLPDGGAALDHITQSDEIAAPKLYAETHRPQFHFTARRGWLNDPNGLVYAGGEYHLFFQHNPYGKNWGNMHWGHAVSKDLVHWQELPVALYPKRYDDWAFSGSAVVDHKNTSGFGAGGKAPLVAAYTSTGRGECIAYSTDRGRTWKEYDGNPVVKHAGRDPKLVWYEPGQKWVMAVYDEHAGKQWIAFHTSSDLKKWEFQSRIEGYFECPDLFSLPVDGKAGAEKWVLYAADGKYAIGTFDGKTFTPDGPGKQQLWHGNFYAAQSYSNAPDGRRIQIGWGNGISFPDMPFNQQMTVPVQLTLRTTADGLRMFAEPVGEVDKLMGEKEVWTDSTLKPGDNPLRKVAGDLIEIRGEFVAEGADVFGFDVRGCVVSYDAKAKTLTCNKVAVPLAPVDGKIRLRVLLDRGSVEVFGNDGRVALSAAYVAPPAKTSLAAFARGVPVRAPMISVSEIRSAWDK</sequence>
<feature type="domain" description="Glycosyl hydrolase family 32 C-terminal" evidence="7">
    <location>
        <begin position="564"/>
        <end position="683"/>
    </location>
</feature>
<comment type="similarity">
    <text evidence="1 4">Belongs to the glycosyl hydrolase 32 family.</text>
</comment>
<evidence type="ECO:0000259" key="7">
    <source>
        <dbReference type="Pfam" id="PF08244"/>
    </source>
</evidence>
<dbReference type="SMART" id="SM00640">
    <property type="entry name" value="Glyco_32"/>
    <property type="match status" value="1"/>
</dbReference>
<dbReference type="CDD" id="cd18622">
    <property type="entry name" value="GH32_Inu-like"/>
    <property type="match status" value="1"/>
</dbReference>
<keyword evidence="3 4" id="KW-0326">Glycosidase</keyword>
<protein>
    <submittedName>
        <fullName evidence="8">Sucrose-6-phosphate hydrolase</fullName>
    </submittedName>
</protein>
<dbReference type="Pfam" id="PF08244">
    <property type="entry name" value="Glyco_hydro_32C"/>
    <property type="match status" value="1"/>
</dbReference>
<dbReference type="EMBL" id="NIDE01000004">
    <property type="protein sequence ID" value="OWK43877.1"/>
    <property type="molecule type" value="Genomic_DNA"/>
</dbReference>
<name>A0A225E627_9BACT</name>
<accession>A0A225E627</accession>
<feature type="signal peptide" evidence="5">
    <location>
        <begin position="1"/>
        <end position="19"/>
    </location>
</feature>
<dbReference type="SUPFAM" id="SSF75005">
    <property type="entry name" value="Arabinanase/levansucrase/invertase"/>
    <property type="match status" value="1"/>
</dbReference>
<evidence type="ECO:0000256" key="4">
    <source>
        <dbReference type="RuleBase" id="RU362110"/>
    </source>
</evidence>
<feature type="domain" description="Glycosyl hydrolase family 32 N-terminal" evidence="6">
    <location>
        <begin position="279"/>
        <end position="553"/>
    </location>
</feature>
<dbReference type="Pfam" id="PF00251">
    <property type="entry name" value="Glyco_hydro_32N"/>
    <property type="match status" value="1"/>
</dbReference>
<dbReference type="RefSeq" id="WP_088254673.1">
    <property type="nucleotide sequence ID" value="NZ_NIDE01000004.1"/>
</dbReference>
<evidence type="ECO:0000256" key="2">
    <source>
        <dbReference type="ARBA" id="ARBA00022801"/>
    </source>
</evidence>
<dbReference type="GO" id="GO:0004575">
    <property type="term" value="F:sucrose alpha-glucosidase activity"/>
    <property type="evidence" value="ECO:0007669"/>
    <property type="project" value="TreeGrafter"/>
</dbReference>
<dbReference type="InterPro" id="IPR013148">
    <property type="entry name" value="Glyco_hydro_32_N"/>
</dbReference>
<dbReference type="InterPro" id="IPR023296">
    <property type="entry name" value="Glyco_hydro_beta-prop_sf"/>
</dbReference>
<dbReference type="Gene3D" id="2.60.120.560">
    <property type="entry name" value="Exo-inulinase, domain 1"/>
    <property type="match status" value="1"/>
</dbReference>
<dbReference type="PANTHER" id="PTHR42800:SF1">
    <property type="entry name" value="EXOINULINASE INUD (AFU_ORTHOLOGUE AFUA_5G00480)"/>
    <property type="match status" value="1"/>
</dbReference>
<gene>
    <name evidence="8" type="ORF">FRUB_03476</name>
</gene>
<evidence type="ECO:0000259" key="6">
    <source>
        <dbReference type="Pfam" id="PF00251"/>
    </source>
</evidence>
<dbReference type="InterPro" id="IPR013189">
    <property type="entry name" value="Glyco_hydro_32_C"/>
</dbReference>
<dbReference type="GO" id="GO:0005987">
    <property type="term" value="P:sucrose catabolic process"/>
    <property type="evidence" value="ECO:0007669"/>
    <property type="project" value="TreeGrafter"/>
</dbReference>
<evidence type="ECO:0000256" key="1">
    <source>
        <dbReference type="ARBA" id="ARBA00009902"/>
    </source>
</evidence>